<name>A0A917JSR1_9GAMM</name>
<evidence type="ECO:0000313" key="2">
    <source>
        <dbReference type="Proteomes" id="UP000613743"/>
    </source>
</evidence>
<evidence type="ECO:0000313" key="1">
    <source>
        <dbReference type="EMBL" id="GGI81964.1"/>
    </source>
</evidence>
<dbReference type="Proteomes" id="UP000613743">
    <property type="component" value="Unassembled WGS sequence"/>
</dbReference>
<comment type="caution">
    <text evidence="1">The sequence shown here is derived from an EMBL/GenBank/DDBJ whole genome shotgun (WGS) entry which is preliminary data.</text>
</comment>
<dbReference type="EMBL" id="BMPZ01000004">
    <property type="protein sequence ID" value="GGI81964.1"/>
    <property type="molecule type" value="Genomic_DNA"/>
</dbReference>
<sequence length="136" mass="14898">MIHSVLSKILVLLIMLSFLGQGLLSDGHWMVAEAAEPQQTMVPQMQQSACHDTADETKDVQQSDIAHSETHQSNHCCNGSEQCSDDCKHCLVIATTANLHQAKSWPGFSPSEPSLATAMPHFHSIELTKNLRPPIV</sequence>
<dbReference type="AlphaFoldDB" id="A0A917JSR1"/>
<reference evidence="1" key="1">
    <citation type="journal article" date="2014" name="Int. J. Syst. Evol. Microbiol.">
        <title>Complete genome sequence of Corynebacterium casei LMG S-19264T (=DSM 44701T), isolated from a smear-ripened cheese.</title>
        <authorList>
            <consortium name="US DOE Joint Genome Institute (JGI-PGF)"/>
            <person name="Walter F."/>
            <person name="Albersmeier A."/>
            <person name="Kalinowski J."/>
            <person name="Ruckert C."/>
        </authorList>
    </citation>
    <scope>NUCLEOTIDE SEQUENCE</scope>
    <source>
        <strain evidence="1">JCM 30804</strain>
    </source>
</reference>
<protein>
    <submittedName>
        <fullName evidence="1">Uncharacterized protein</fullName>
    </submittedName>
</protein>
<accession>A0A917JSR1</accession>
<dbReference type="RefSeq" id="WP_188920241.1">
    <property type="nucleotide sequence ID" value="NZ_BMPZ01000004.1"/>
</dbReference>
<keyword evidence="2" id="KW-1185">Reference proteome</keyword>
<reference evidence="1" key="2">
    <citation type="submission" date="2020-09" db="EMBL/GenBank/DDBJ databases">
        <authorList>
            <person name="Sun Q."/>
            <person name="Ohkuma M."/>
        </authorList>
    </citation>
    <scope>NUCLEOTIDE SEQUENCE</scope>
    <source>
        <strain evidence="1">JCM 30804</strain>
    </source>
</reference>
<gene>
    <name evidence="1" type="ORF">GCM10009332_19010</name>
</gene>
<organism evidence="1 2">
    <name type="scientific">Shewanella gelidii</name>
    <dbReference type="NCBI Taxonomy" id="1642821"/>
    <lineage>
        <taxon>Bacteria</taxon>
        <taxon>Pseudomonadati</taxon>
        <taxon>Pseudomonadota</taxon>
        <taxon>Gammaproteobacteria</taxon>
        <taxon>Alteromonadales</taxon>
        <taxon>Shewanellaceae</taxon>
        <taxon>Shewanella</taxon>
    </lineage>
</organism>
<proteinExistence type="predicted"/>